<dbReference type="PANTHER" id="PTHR12143:SF39">
    <property type="entry name" value="SECRETED PROTEIN"/>
    <property type="match status" value="1"/>
</dbReference>
<evidence type="ECO:0000259" key="1">
    <source>
        <dbReference type="Pfam" id="PF07971"/>
    </source>
</evidence>
<dbReference type="GO" id="GO:0006516">
    <property type="term" value="P:glycoprotein catabolic process"/>
    <property type="evidence" value="ECO:0007669"/>
    <property type="project" value="TreeGrafter"/>
</dbReference>
<dbReference type="InterPro" id="IPR005887">
    <property type="entry name" value="GH92_a_mannosidase_put"/>
</dbReference>
<dbReference type="SUPFAM" id="SSF48208">
    <property type="entry name" value="Six-hairpin glycosidases"/>
    <property type="match status" value="1"/>
</dbReference>
<evidence type="ECO:0000313" key="3">
    <source>
        <dbReference type="EMBL" id="SPY44325.1"/>
    </source>
</evidence>
<name>A0A2T3QJC1_PHODM</name>
<sequence length="809" mass="89871">MSLKLLPLTAAIALVLSGCNSDNSTFDGKDNIETPIDQSVLQYVDPLIGTADAGHTFPGAVVPSGMVQLSPDTQLTGWHSSSGYHDPSDYTKGTIIDKDLPLYGFSHTHLSGTGIGGLGDISFLPFSHDNQSEKASFAKVNEVAQAGFYQVTLDESDIKVELTASERVGFHRYTFAPDQPQQLKVDLNTTLNTDWGSKSMRNKITIIDDYTIIGERDSHGFGGWSMNQRVYFYAKFDRKIKSIQLTVEGEPVKGNSAESISRIVTDDAGKKRRIQADVTAFIEFEPSNEPVVAKVALSPVSTEGAEKNYQQEANITFDQAKQQAKQKWAESLNDIKVTGGSADQKEIFYTALYHTKIAPMIHQDVDGQYRGMADGTQVQNFTNGEGETNYSVYSMWDTFRSLHPLKTITEPERAVEYAKNLIKKQQEGGLLPKWELHGDYSGTMVGYPAVSIIADAMIKYPESFSDQERKDALAAALASSNYHPEDFQHWHQGLLNKVLTPHIKYIAELGFAPAVERDGEGNLINGTTESVSYGLENAYYDWCIAQMAKLAGSDAIYLEYMKRSKAYKRYFDHNPARYAEHNSTGFMRPIMSDGSWSTPFDPYNAVHETGNYTEGNAWQWTWFVPHDINGLKYVMGGEAAFLSNLDALFNAKPLEGTADMTGLIGQYVHGNEPDHHVAYLYNYTSEPWKTQEYVDYILDTFYTTLPNGIIGNEDVGAMSSWYVMSALGFYQVSPGSTVYTIGRPLFDEADIPVKGGVFKVIAENNSDDNYYVQSVSINGKPLTDGVFFNHSDIKAGGELRFVMTDQKPN</sequence>
<dbReference type="GO" id="GO:0005975">
    <property type="term" value="P:carbohydrate metabolic process"/>
    <property type="evidence" value="ECO:0007669"/>
    <property type="project" value="InterPro"/>
</dbReference>
<dbReference type="EMBL" id="UATL01000005">
    <property type="protein sequence ID" value="SPY44325.1"/>
    <property type="molecule type" value="Genomic_DNA"/>
</dbReference>
<dbReference type="Gene3D" id="1.20.1050.60">
    <property type="entry name" value="alpha-1,2-mannosidase"/>
    <property type="match status" value="1"/>
</dbReference>
<gene>
    <name evidence="3" type="ORF">NCTC11647_03263</name>
</gene>
<feature type="domain" description="Glycosyl hydrolase family 92 N-terminal" evidence="2">
    <location>
        <begin position="43"/>
        <end position="298"/>
    </location>
</feature>
<dbReference type="Pfam" id="PF17678">
    <property type="entry name" value="Glyco_hydro_92N"/>
    <property type="match status" value="1"/>
</dbReference>
<dbReference type="Pfam" id="PF07971">
    <property type="entry name" value="Glyco_hydro_92"/>
    <property type="match status" value="1"/>
</dbReference>
<protein>
    <submittedName>
        <fullName evidence="3">Alpha-1,2-mannosidase</fullName>
    </submittedName>
</protein>
<evidence type="ECO:0000313" key="4">
    <source>
        <dbReference type="Proteomes" id="UP000251647"/>
    </source>
</evidence>
<dbReference type="GO" id="GO:0005829">
    <property type="term" value="C:cytosol"/>
    <property type="evidence" value="ECO:0007669"/>
    <property type="project" value="TreeGrafter"/>
</dbReference>
<organism evidence="3 4">
    <name type="scientific">Photobacterium damselae</name>
    <dbReference type="NCBI Taxonomy" id="38293"/>
    <lineage>
        <taxon>Bacteria</taxon>
        <taxon>Pseudomonadati</taxon>
        <taxon>Pseudomonadota</taxon>
        <taxon>Gammaproteobacteria</taxon>
        <taxon>Vibrionales</taxon>
        <taxon>Vibrionaceae</taxon>
        <taxon>Photobacterium</taxon>
    </lineage>
</organism>
<dbReference type="NCBIfam" id="TIGR01180">
    <property type="entry name" value="aman2_put"/>
    <property type="match status" value="1"/>
</dbReference>
<dbReference type="PROSITE" id="PS51257">
    <property type="entry name" value="PROKAR_LIPOPROTEIN"/>
    <property type="match status" value="1"/>
</dbReference>
<dbReference type="InterPro" id="IPR050883">
    <property type="entry name" value="PNGase"/>
</dbReference>
<dbReference type="PANTHER" id="PTHR12143">
    <property type="entry name" value="PEPTIDE N-GLYCANASE PNGASE -RELATED"/>
    <property type="match status" value="1"/>
</dbReference>
<dbReference type="InterPro" id="IPR014718">
    <property type="entry name" value="GH-type_carb-bd"/>
</dbReference>
<dbReference type="Gene3D" id="3.30.2080.10">
    <property type="entry name" value="GH92 mannosidase domain"/>
    <property type="match status" value="1"/>
</dbReference>
<dbReference type="InterPro" id="IPR012939">
    <property type="entry name" value="Glyco_hydro_92"/>
</dbReference>
<evidence type="ECO:0000259" key="2">
    <source>
        <dbReference type="Pfam" id="PF17678"/>
    </source>
</evidence>
<dbReference type="InterPro" id="IPR041371">
    <property type="entry name" value="GH92_N"/>
</dbReference>
<dbReference type="InterPro" id="IPR008928">
    <property type="entry name" value="6-hairpin_glycosidase_sf"/>
</dbReference>
<reference evidence="3 4" key="1">
    <citation type="submission" date="2018-06" db="EMBL/GenBank/DDBJ databases">
        <authorList>
            <consortium name="Pathogen Informatics"/>
            <person name="Doyle S."/>
        </authorList>
    </citation>
    <scope>NUCLEOTIDE SEQUENCE [LARGE SCALE GENOMIC DNA]</scope>
    <source>
        <strain evidence="3 4">NCTC11647</strain>
    </source>
</reference>
<dbReference type="Proteomes" id="UP000251647">
    <property type="component" value="Unassembled WGS sequence"/>
</dbReference>
<dbReference type="RefSeq" id="WP_005306390.1">
    <property type="nucleotide sequence ID" value="NZ_PYOG01000011.1"/>
</dbReference>
<dbReference type="GO" id="GO:0000224">
    <property type="term" value="F:peptide-N4-(N-acetyl-beta-glucosaminyl)asparagine amidase activity"/>
    <property type="evidence" value="ECO:0007669"/>
    <property type="project" value="TreeGrafter"/>
</dbReference>
<dbReference type="Gene3D" id="1.20.1610.10">
    <property type="entry name" value="alpha-1,2-mannosidases domains"/>
    <property type="match status" value="1"/>
</dbReference>
<accession>A0A2T3QJC1</accession>
<proteinExistence type="predicted"/>
<dbReference type="FunFam" id="3.30.2080.10:FF:000001">
    <property type="entry name" value="Alpha-1,2-mannosidase subfamily"/>
    <property type="match status" value="1"/>
</dbReference>
<dbReference type="AlphaFoldDB" id="A0A2T3QJC1"/>
<dbReference type="OrthoDB" id="9804511at2"/>
<dbReference type="Gene3D" id="2.70.98.10">
    <property type="match status" value="1"/>
</dbReference>
<feature type="domain" description="Glycosyl hydrolase family 92" evidence="1">
    <location>
        <begin position="304"/>
        <end position="804"/>
    </location>
</feature>
<dbReference type="GO" id="GO:0030246">
    <property type="term" value="F:carbohydrate binding"/>
    <property type="evidence" value="ECO:0007669"/>
    <property type="project" value="InterPro"/>
</dbReference>